<accession>A0A137PH32</accession>
<protein>
    <recommendedName>
        <fullName evidence="3">Arrestin-like N-terminal domain-containing protein</fullName>
    </recommendedName>
</protein>
<keyword evidence="2" id="KW-1185">Reference proteome</keyword>
<evidence type="ECO:0000313" key="2">
    <source>
        <dbReference type="Proteomes" id="UP000070444"/>
    </source>
</evidence>
<sequence>MFKDLKQFVTSLTHSDIKASIELLSDDIVVPEKSEEFEQFSVQGNLIIDSLITKHIKNISIHFNGNLDNLQESSFEHQKSSIIHNQLELLSEPIDISVGCSVFGFEFALPRTLPSSVNSRVFKLKYDITAFIIFEDDTKLTKKLSVNVYNNYLLPHRGIRECYYENSGMIKDLIEWELIFATRLFNVGDYVNFIFNIKPKKGVIISAVAAKIIQNSLIYPSSSNSDNSAEEGSKPTTQAISQDSYYITNKQSDSILNFNLPISSKHPINGKPALVPTMETQYFEIGHRIQIQLDYTSLKDNSMKVCNLLIPIGITNNSKNFELNELLPNYENFDVNSTVLPARELPPIYSI</sequence>
<dbReference type="EMBL" id="KQ964425">
    <property type="protein sequence ID" value="KXN74314.1"/>
    <property type="molecule type" value="Genomic_DNA"/>
</dbReference>
<dbReference type="Proteomes" id="UP000070444">
    <property type="component" value="Unassembled WGS sequence"/>
</dbReference>
<gene>
    <name evidence="1" type="ORF">CONCODRAFT_2699</name>
</gene>
<evidence type="ECO:0000313" key="1">
    <source>
        <dbReference type="EMBL" id="KXN74314.1"/>
    </source>
</evidence>
<dbReference type="Gene3D" id="2.60.40.640">
    <property type="match status" value="1"/>
</dbReference>
<dbReference type="InterPro" id="IPR014752">
    <property type="entry name" value="Arrestin-like_C"/>
</dbReference>
<organism evidence="1 2">
    <name type="scientific">Conidiobolus coronatus (strain ATCC 28846 / CBS 209.66 / NRRL 28638)</name>
    <name type="common">Delacroixia coronata</name>
    <dbReference type="NCBI Taxonomy" id="796925"/>
    <lineage>
        <taxon>Eukaryota</taxon>
        <taxon>Fungi</taxon>
        <taxon>Fungi incertae sedis</taxon>
        <taxon>Zoopagomycota</taxon>
        <taxon>Entomophthoromycotina</taxon>
        <taxon>Entomophthoromycetes</taxon>
        <taxon>Entomophthorales</taxon>
        <taxon>Ancylistaceae</taxon>
        <taxon>Conidiobolus</taxon>
    </lineage>
</organism>
<name>A0A137PH32_CONC2</name>
<dbReference type="AlphaFoldDB" id="A0A137PH32"/>
<dbReference type="OrthoDB" id="2333384at2759"/>
<evidence type="ECO:0008006" key="3">
    <source>
        <dbReference type="Google" id="ProtNLM"/>
    </source>
</evidence>
<reference evidence="1 2" key="1">
    <citation type="journal article" date="2015" name="Genome Biol. Evol.">
        <title>Phylogenomic analyses indicate that early fungi evolved digesting cell walls of algal ancestors of land plants.</title>
        <authorList>
            <person name="Chang Y."/>
            <person name="Wang S."/>
            <person name="Sekimoto S."/>
            <person name="Aerts A.L."/>
            <person name="Choi C."/>
            <person name="Clum A."/>
            <person name="LaButti K.M."/>
            <person name="Lindquist E.A."/>
            <person name="Yee Ngan C."/>
            <person name="Ohm R.A."/>
            <person name="Salamov A.A."/>
            <person name="Grigoriev I.V."/>
            <person name="Spatafora J.W."/>
            <person name="Berbee M.L."/>
        </authorList>
    </citation>
    <scope>NUCLEOTIDE SEQUENCE [LARGE SCALE GENOMIC DNA]</scope>
    <source>
        <strain evidence="1 2">NRRL 28638</strain>
    </source>
</reference>
<proteinExistence type="predicted"/>